<accession>A0ABN8IDT7</accession>
<gene>
    <name evidence="2" type="ORF">IPOD504_LOCUS9117</name>
</gene>
<keyword evidence="1" id="KW-0472">Membrane</keyword>
<evidence type="ECO:0000256" key="1">
    <source>
        <dbReference type="SAM" id="Phobius"/>
    </source>
</evidence>
<dbReference type="EMBL" id="OW152834">
    <property type="protein sequence ID" value="CAH2055801.1"/>
    <property type="molecule type" value="Genomic_DNA"/>
</dbReference>
<keyword evidence="1" id="KW-1133">Transmembrane helix</keyword>
<feature type="transmembrane region" description="Helical" evidence="1">
    <location>
        <begin position="12"/>
        <end position="31"/>
    </location>
</feature>
<protein>
    <recommendedName>
        <fullName evidence="4">Transmembrane protein</fullName>
    </recommendedName>
</protein>
<reference evidence="2" key="1">
    <citation type="submission" date="2022-03" db="EMBL/GenBank/DDBJ databases">
        <authorList>
            <person name="Martin H S."/>
        </authorList>
    </citation>
    <scope>NUCLEOTIDE SEQUENCE</scope>
</reference>
<proteinExistence type="predicted"/>
<evidence type="ECO:0000313" key="3">
    <source>
        <dbReference type="Proteomes" id="UP000837857"/>
    </source>
</evidence>
<keyword evidence="3" id="KW-1185">Reference proteome</keyword>
<evidence type="ECO:0008006" key="4">
    <source>
        <dbReference type="Google" id="ProtNLM"/>
    </source>
</evidence>
<name>A0ABN8IDT7_9NEOP</name>
<evidence type="ECO:0000313" key="2">
    <source>
        <dbReference type="EMBL" id="CAH2055801.1"/>
    </source>
</evidence>
<keyword evidence="1" id="KW-0812">Transmembrane</keyword>
<sequence length="70" mass="7631">MRGGTNAIESRKAARISVVFFNLLFVVSLAISTGACVKDYADLLRSARSFHNLKSDTVTLTLNSVDKIVQ</sequence>
<organism evidence="2 3">
    <name type="scientific">Iphiclides podalirius</name>
    <name type="common">scarce swallowtail</name>
    <dbReference type="NCBI Taxonomy" id="110791"/>
    <lineage>
        <taxon>Eukaryota</taxon>
        <taxon>Metazoa</taxon>
        <taxon>Ecdysozoa</taxon>
        <taxon>Arthropoda</taxon>
        <taxon>Hexapoda</taxon>
        <taxon>Insecta</taxon>
        <taxon>Pterygota</taxon>
        <taxon>Neoptera</taxon>
        <taxon>Endopterygota</taxon>
        <taxon>Lepidoptera</taxon>
        <taxon>Glossata</taxon>
        <taxon>Ditrysia</taxon>
        <taxon>Papilionoidea</taxon>
        <taxon>Papilionidae</taxon>
        <taxon>Papilioninae</taxon>
        <taxon>Iphiclides</taxon>
    </lineage>
</organism>
<dbReference type="Proteomes" id="UP000837857">
    <property type="component" value="Chromosome 22"/>
</dbReference>
<feature type="non-terminal residue" evidence="2">
    <location>
        <position position="1"/>
    </location>
</feature>